<evidence type="ECO:0000313" key="1">
    <source>
        <dbReference type="EMBL" id="KAJ8669420.1"/>
    </source>
</evidence>
<dbReference type="Proteomes" id="UP001239111">
    <property type="component" value="Chromosome 3"/>
</dbReference>
<sequence length="375" mass="41097">MVTFDWNHLETVPLIPGVNRQYRYIGGRASFTLTHCGNGGLEASNHSERGGDTGWQMFRLGQAKRLGVKLSEVLPLELPPCQILHKPASILVSPRLLDEWGIEAEYVWQRRGDTIDLKGYVIHAVFNNALVVAVAKNFSTSETAETVDREHCKCPENERLPRPFFNFKKKLEAGRDSDNEDQASQTRAEPSANVGDFETNPQKSPTAGDTNDGRLLQICQDNSNCLHQEVAEACGVEEISETQNVETLVAQMDGDSTPGERGMAGNGIAELFKCESDCRSGIQKGDEAENSVDAAPSGNVQPSSTSCEQNMTKAWRSEEMCHAGKEQAGKTGINVDLTPPIEAATDPDNGDIEESDVDSLRVKRNPYRSSIPMCN</sequence>
<accession>A0ACC2NIN9</accession>
<reference evidence="1" key="1">
    <citation type="submission" date="2023-04" db="EMBL/GenBank/DDBJ databases">
        <title>A chromosome-level genome assembly of the parasitoid wasp Eretmocerus hayati.</title>
        <authorList>
            <person name="Zhong Y."/>
            <person name="Liu S."/>
            <person name="Liu Y."/>
        </authorList>
    </citation>
    <scope>NUCLEOTIDE SEQUENCE</scope>
    <source>
        <strain evidence="1">ZJU_SS_LIU_2023</strain>
    </source>
</reference>
<dbReference type="EMBL" id="CM056743">
    <property type="protein sequence ID" value="KAJ8669420.1"/>
    <property type="molecule type" value="Genomic_DNA"/>
</dbReference>
<protein>
    <submittedName>
        <fullName evidence="1">Uncharacterized protein</fullName>
    </submittedName>
</protein>
<name>A0ACC2NIN9_9HYME</name>
<gene>
    <name evidence="1" type="ORF">QAD02_000679</name>
</gene>
<comment type="caution">
    <text evidence="1">The sequence shown here is derived from an EMBL/GenBank/DDBJ whole genome shotgun (WGS) entry which is preliminary data.</text>
</comment>
<keyword evidence="2" id="KW-1185">Reference proteome</keyword>
<evidence type="ECO:0000313" key="2">
    <source>
        <dbReference type="Proteomes" id="UP001239111"/>
    </source>
</evidence>
<proteinExistence type="predicted"/>
<organism evidence="1 2">
    <name type="scientific">Eretmocerus hayati</name>
    <dbReference type="NCBI Taxonomy" id="131215"/>
    <lineage>
        <taxon>Eukaryota</taxon>
        <taxon>Metazoa</taxon>
        <taxon>Ecdysozoa</taxon>
        <taxon>Arthropoda</taxon>
        <taxon>Hexapoda</taxon>
        <taxon>Insecta</taxon>
        <taxon>Pterygota</taxon>
        <taxon>Neoptera</taxon>
        <taxon>Endopterygota</taxon>
        <taxon>Hymenoptera</taxon>
        <taxon>Apocrita</taxon>
        <taxon>Proctotrupomorpha</taxon>
        <taxon>Chalcidoidea</taxon>
        <taxon>Aphelinidae</taxon>
        <taxon>Aphelininae</taxon>
        <taxon>Eretmocerus</taxon>
    </lineage>
</organism>